<evidence type="ECO:0000259" key="2">
    <source>
        <dbReference type="Pfam" id="PF06468"/>
    </source>
</evidence>
<proteinExistence type="predicted"/>
<feature type="signal peptide" evidence="1">
    <location>
        <begin position="1"/>
        <end position="37"/>
    </location>
</feature>
<gene>
    <name evidence="3" type="ORF">SJ2017_3721</name>
</gene>
<dbReference type="EMBL" id="CP020472">
    <property type="protein sequence ID" value="ARD23964.1"/>
    <property type="molecule type" value="Genomic_DNA"/>
</dbReference>
<dbReference type="Gene3D" id="2.60.40.2130">
    <property type="entry name" value="F-spondin domain"/>
    <property type="match status" value="1"/>
</dbReference>
<dbReference type="NCBIfam" id="NF038123">
    <property type="entry name" value="NF038123_dom"/>
    <property type="match status" value="1"/>
</dbReference>
<protein>
    <recommendedName>
        <fullName evidence="2">Spondin domain-containing protein</fullName>
    </recommendedName>
</protein>
<keyword evidence="1" id="KW-0732">Signal</keyword>
<dbReference type="InterPro" id="IPR038678">
    <property type="entry name" value="Spondin_N_sf"/>
</dbReference>
<name>A0ABM6JNW6_9GAMM</name>
<keyword evidence="4" id="KW-1185">Reference proteome</keyword>
<dbReference type="InterPro" id="IPR009465">
    <property type="entry name" value="Spondin_N"/>
</dbReference>
<accession>A0ABM6JNW6</accession>
<feature type="domain" description="Spondin" evidence="2">
    <location>
        <begin position="50"/>
        <end position="170"/>
    </location>
</feature>
<dbReference type="Proteomes" id="UP000191820">
    <property type="component" value="Chromosome"/>
</dbReference>
<reference evidence="3 4" key="1">
    <citation type="submission" date="2017-03" db="EMBL/GenBank/DDBJ databases">
        <title>Genome sequencing of Shewanella japonica KCTC 22435.</title>
        <authorList>
            <person name="Kim K.M."/>
        </authorList>
    </citation>
    <scope>NUCLEOTIDE SEQUENCE [LARGE SCALE GENOMIC DNA]</scope>
    <source>
        <strain evidence="3 4">KCTC 22435</strain>
    </source>
</reference>
<dbReference type="RefSeq" id="WP_080916941.1">
    <property type="nucleotide sequence ID" value="NZ_CANMJJ010000019.1"/>
</dbReference>
<organism evidence="3 4">
    <name type="scientific">Shewanella japonica</name>
    <dbReference type="NCBI Taxonomy" id="93973"/>
    <lineage>
        <taxon>Bacteria</taxon>
        <taxon>Pseudomonadati</taxon>
        <taxon>Pseudomonadota</taxon>
        <taxon>Gammaproteobacteria</taxon>
        <taxon>Alteromonadales</taxon>
        <taxon>Shewanellaceae</taxon>
        <taxon>Shewanella</taxon>
    </lineage>
</organism>
<evidence type="ECO:0000313" key="4">
    <source>
        <dbReference type="Proteomes" id="UP000191820"/>
    </source>
</evidence>
<evidence type="ECO:0000313" key="3">
    <source>
        <dbReference type="EMBL" id="ARD23964.1"/>
    </source>
</evidence>
<feature type="chain" id="PRO_5046883473" description="Spondin domain-containing protein" evidence="1">
    <location>
        <begin position="38"/>
        <end position="248"/>
    </location>
</feature>
<dbReference type="Pfam" id="PF06468">
    <property type="entry name" value="Spond_N"/>
    <property type="match status" value="1"/>
</dbReference>
<evidence type="ECO:0000256" key="1">
    <source>
        <dbReference type="SAM" id="SignalP"/>
    </source>
</evidence>
<sequence length="248" mass="25207">MKSSVLKTSTHKNLSVKTSLLTLGLVAGGIFSAQASAADLEISVVNLTHGNHFTPLLIAAHDTDSHLFHVGEMATPALQKMAEGGDVGDLDAAVMGAGGFTAVNPAMGLLAPGANVSEVMLDSMDMTHLSIVAMVLPTNDAFIGLDSWEIPTEAGSYTVYLNAYDAGTEANDEIVNGGGMSGVPGIPAAPGGDGGMNGTGVMDGSTNAYVHTHPGVLGDTDAVGGASDLDSRIHRWLNPVAKVVVTVK</sequence>